<reference evidence="1 2" key="1">
    <citation type="submission" date="2023-02" db="EMBL/GenBank/DDBJ databases">
        <title>LHISI_Scaffold_Assembly.</title>
        <authorList>
            <person name="Stuart O.P."/>
            <person name="Cleave R."/>
            <person name="Magrath M.J.L."/>
            <person name="Mikheyev A.S."/>
        </authorList>
    </citation>
    <scope>NUCLEOTIDE SEQUENCE [LARGE SCALE GENOMIC DNA]</scope>
    <source>
        <strain evidence="1">Daus_M_001</strain>
        <tissue evidence="1">Leg muscle</tissue>
    </source>
</reference>
<accession>A0ABQ9GU49</accession>
<comment type="caution">
    <text evidence="1">The sequence shown here is derived from an EMBL/GenBank/DDBJ whole genome shotgun (WGS) entry which is preliminary data.</text>
</comment>
<organism evidence="1 2">
    <name type="scientific">Dryococelus australis</name>
    <dbReference type="NCBI Taxonomy" id="614101"/>
    <lineage>
        <taxon>Eukaryota</taxon>
        <taxon>Metazoa</taxon>
        <taxon>Ecdysozoa</taxon>
        <taxon>Arthropoda</taxon>
        <taxon>Hexapoda</taxon>
        <taxon>Insecta</taxon>
        <taxon>Pterygota</taxon>
        <taxon>Neoptera</taxon>
        <taxon>Polyneoptera</taxon>
        <taxon>Phasmatodea</taxon>
        <taxon>Verophasmatodea</taxon>
        <taxon>Anareolatae</taxon>
        <taxon>Phasmatidae</taxon>
        <taxon>Eurycanthinae</taxon>
        <taxon>Dryococelus</taxon>
    </lineage>
</organism>
<gene>
    <name evidence="1" type="ORF">PR048_023421</name>
</gene>
<evidence type="ECO:0000313" key="2">
    <source>
        <dbReference type="Proteomes" id="UP001159363"/>
    </source>
</evidence>
<keyword evidence="2" id="KW-1185">Reference proteome</keyword>
<sequence length="88" mass="9845">MICLGQIHSDGNTCLKLVLQKKKDLNKSFQGIIYVVADETLDSRGPYGTTCSQAILESLNQYSVAFQNVLGLVSDSVRYTRIYSQHCR</sequence>
<protein>
    <submittedName>
        <fullName evidence="1">Uncharacterized protein</fullName>
    </submittedName>
</protein>
<proteinExistence type="predicted"/>
<dbReference type="EMBL" id="JARBHB010000009">
    <property type="protein sequence ID" value="KAJ8875526.1"/>
    <property type="molecule type" value="Genomic_DNA"/>
</dbReference>
<dbReference type="Proteomes" id="UP001159363">
    <property type="component" value="Chromosome 8"/>
</dbReference>
<name>A0ABQ9GU49_9NEOP</name>
<evidence type="ECO:0000313" key="1">
    <source>
        <dbReference type="EMBL" id="KAJ8875526.1"/>
    </source>
</evidence>